<dbReference type="OrthoDB" id="6130133at2759"/>
<accession>A0A8S3QTF3</accession>
<dbReference type="AlphaFoldDB" id="A0A8S3QTF3"/>
<dbReference type="Gene3D" id="3.80.10.10">
    <property type="entry name" value="Ribonuclease Inhibitor"/>
    <property type="match status" value="2"/>
</dbReference>
<dbReference type="PANTHER" id="PTHR24373:SF275">
    <property type="entry name" value="TIR DOMAIN-CONTAINING PROTEIN"/>
    <property type="match status" value="1"/>
</dbReference>
<dbReference type="SMART" id="SM00365">
    <property type="entry name" value="LRR_SD22"/>
    <property type="match status" value="4"/>
</dbReference>
<evidence type="ECO:0000256" key="1">
    <source>
        <dbReference type="ARBA" id="ARBA00022614"/>
    </source>
</evidence>
<dbReference type="PROSITE" id="PS51450">
    <property type="entry name" value="LRR"/>
    <property type="match status" value="3"/>
</dbReference>
<dbReference type="SMART" id="SM00369">
    <property type="entry name" value="LRR_TYP"/>
    <property type="match status" value="6"/>
</dbReference>
<dbReference type="EMBL" id="CAJPWZ010000680">
    <property type="protein sequence ID" value="CAG2198477.1"/>
    <property type="molecule type" value="Genomic_DNA"/>
</dbReference>
<keyword evidence="1" id="KW-0433">Leucine-rich repeat</keyword>
<proteinExistence type="predicted"/>
<protein>
    <submittedName>
        <fullName evidence="5">Uncharacterized protein</fullName>
    </submittedName>
</protein>
<evidence type="ECO:0000256" key="2">
    <source>
        <dbReference type="ARBA" id="ARBA00022729"/>
    </source>
</evidence>
<sequence length="521" mass="59308">MFSTAIIILGLGLSTTCLVREDSEVSHFKRKITCQTNDKFKVDCTGKNLSHIPMFPNSTKTLVLARNKIKYIPEGIFSAHIVLEDLDVSYNILVTLMPDSFIGLKNLLRLNLQGNTLGENNSELPKICFKHLKKLRQLNFKDNHITVFPDLSLLLRLETLNATFTNKMTFGHQLKGLRFLNHFDLSSSSYISNNPNLGLRGLGNVTNDLSHTSIEIFKFQKLVPTFSMNQMLLKEHLAPLNVTKLREIYVDSNRIQQIELGAISNLPKTIDKISIGDNQLSYGLYLFEFLHLSATIVNVSYLGKSHLPVNDGMCVSILSEKNLEQTLNEYNFDSGTQHVSTVFSQIMVFNAGLKLDIWSIINLPKNLTVLYYVGSKTQFEIPRLQFSDNVLEKADFSSNIFYSLKGPTVNMPHLHELDLSNNFCSNISNVFFNGTPNIRKLQLQNNLLGFILPNDGKGEIFRPLVKLEIIDLSDNRIPRLPYSIFESHQSIKEINLRRNVLEKMQFKIDHMRNLTFFGSVK</sequence>
<evidence type="ECO:0000256" key="3">
    <source>
        <dbReference type="ARBA" id="ARBA00022737"/>
    </source>
</evidence>
<feature type="signal peptide" evidence="4">
    <location>
        <begin position="1"/>
        <end position="19"/>
    </location>
</feature>
<keyword evidence="6" id="KW-1185">Reference proteome</keyword>
<name>A0A8S3QTF3_MYTED</name>
<evidence type="ECO:0000313" key="6">
    <source>
        <dbReference type="Proteomes" id="UP000683360"/>
    </source>
</evidence>
<feature type="chain" id="PRO_5035889521" evidence="4">
    <location>
        <begin position="20"/>
        <end position="521"/>
    </location>
</feature>
<organism evidence="5 6">
    <name type="scientific">Mytilus edulis</name>
    <name type="common">Blue mussel</name>
    <dbReference type="NCBI Taxonomy" id="6550"/>
    <lineage>
        <taxon>Eukaryota</taxon>
        <taxon>Metazoa</taxon>
        <taxon>Spiralia</taxon>
        <taxon>Lophotrochozoa</taxon>
        <taxon>Mollusca</taxon>
        <taxon>Bivalvia</taxon>
        <taxon>Autobranchia</taxon>
        <taxon>Pteriomorphia</taxon>
        <taxon>Mytilida</taxon>
        <taxon>Mytiloidea</taxon>
        <taxon>Mytilidae</taxon>
        <taxon>Mytilinae</taxon>
        <taxon>Mytilus</taxon>
    </lineage>
</organism>
<dbReference type="PANTHER" id="PTHR24373">
    <property type="entry name" value="SLIT RELATED LEUCINE-RICH REPEAT NEURONAL PROTEIN"/>
    <property type="match status" value="1"/>
</dbReference>
<dbReference type="InterPro" id="IPR003591">
    <property type="entry name" value="Leu-rich_rpt_typical-subtyp"/>
</dbReference>
<dbReference type="Proteomes" id="UP000683360">
    <property type="component" value="Unassembled WGS sequence"/>
</dbReference>
<evidence type="ECO:0000313" key="5">
    <source>
        <dbReference type="EMBL" id="CAG2198477.1"/>
    </source>
</evidence>
<reference evidence="5" key="1">
    <citation type="submission" date="2021-03" db="EMBL/GenBank/DDBJ databases">
        <authorList>
            <person name="Bekaert M."/>
        </authorList>
    </citation>
    <scope>NUCLEOTIDE SEQUENCE</scope>
</reference>
<comment type="caution">
    <text evidence="5">The sequence shown here is derived from an EMBL/GenBank/DDBJ whole genome shotgun (WGS) entry which is preliminary data.</text>
</comment>
<keyword evidence="2 4" id="KW-0732">Signal</keyword>
<dbReference type="InterPro" id="IPR032675">
    <property type="entry name" value="LRR_dom_sf"/>
</dbReference>
<dbReference type="SUPFAM" id="SSF52058">
    <property type="entry name" value="L domain-like"/>
    <property type="match status" value="1"/>
</dbReference>
<dbReference type="InterPro" id="IPR001611">
    <property type="entry name" value="Leu-rich_rpt"/>
</dbReference>
<keyword evidence="3" id="KW-0677">Repeat</keyword>
<dbReference type="Pfam" id="PF13855">
    <property type="entry name" value="LRR_8"/>
    <property type="match status" value="2"/>
</dbReference>
<gene>
    <name evidence="5" type="ORF">MEDL_13224</name>
</gene>
<evidence type="ECO:0000256" key="4">
    <source>
        <dbReference type="SAM" id="SignalP"/>
    </source>
</evidence>
<dbReference type="InterPro" id="IPR050328">
    <property type="entry name" value="Dev_Immune_Receptor"/>
</dbReference>